<dbReference type="SMART" id="SM00343">
    <property type="entry name" value="ZnF_C2HC"/>
    <property type="match status" value="1"/>
</dbReference>
<evidence type="ECO:0000313" key="7">
    <source>
        <dbReference type="Proteomes" id="UP000683360"/>
    </source>
</evidence>
<keyword evidence="2" id="KW-0694">RNA-binding</keyword>
<feature type="domain" description="RRM" evidence="4">
    <location>
        <begin position="58"/>
        <end position="135"/>
    </location>
</feature>
<dbReference type="Gene3D" id="4.10.60.10">
    <property type="entry name" value="Zinc finger, CCHC-type"/>
    <property type="match status" value="1"/>
</dbReference>
<dbReference type="PROSITE" id="PS50158">
    <property type="entry name" value="ZF_CCHC"/>
    <property type="match status" value="1"/>
</dbReference>
<dbReference type="AlphaFoldDB" id="A0A8S3Q468"/>
<evidence type="ECO:0000256" key="2">
    <source>
        <dbReference type="PROSITE-ProRule" id="PRU00176"/>
    </source>
</evidence>
<dbReference type="SMART" id="SM00360">
    <property type="entry name" value="RRM"/>
    <property type="match status" value="1"/>
</dbReference>
<evidence type="ECO:0000313" key="6">
    <source>
        <dbReference type="EMBL" id="CAG2189588.1"/>
    </source>
</evidence>
<dbReference type="SUPFAM" id="SSF54928">
    <property type="entry name" value="RNA-binding domain, RBD"/>
    <property type="match status" value="1"/>
</dbReference>
<feature type="domain" description="CCHC-type" evidence="5">
    <location>
        <begin position="149"/>
        <end position="164"/>
    </location>
</feature>
<accession>A0A8S3Q468</accession>
<evidence type="ECO:0000256" key="3">
    <source>
        <dbReference type="SAM" id="MobiDB-lite"/>
    </source>
</evidence>
<dbReference type="Proteomes" id="UP000683360">
    <property type="component" value="Unassembled WGS sequence"/>
</dbReference>
<organism evidence="6 7">
    <name type="scientific">Mytilus edulis</name>
    <name type="common">Blue mussel</name>
    <dbReference type="NCBI Taxonomy" id="6550"/>
    <lineage>
        <taxon>Eukaryota</taxon>
        <taxon>Metazoa</taxon>
        <taxon>Spiralia</taxon>
        <taxon>Lophotrochozoa</taxon>
        <taxon>Mollusca</taxon>
        <taxon>Bivalvia</taxon>
        <taxon>Autobranchia</taxon>
        <taxon>Pteriomorphia</taxon>
        <taxon>Mytilida</taxon>
        <taxon>Mytiloidea</taxon>
        <taxon>Mytilidae</taxon>
        <taxon>Mytilinae</taxon>
        <taxon>Mytilus</taxon>
    </lineage>
</organism>
<dbReference type="InterPro" id="IPR012677">
    <property type="entry name" value="Nucleotide-bd_a/b_plait_sf"/>
</dbReference>
<feature type="compositionally biased region" description="Basic and acidic residues" evidence="3">
    <location>
        <begin position="255"/>
        <end position="265"/>
    </location>
</feature>
<dbReference type="EMBL" id="CAJPWZ010000296">
    <property type="protein sequence ID" value="CAG2189588.1"/>
    <property type="molecule type" value="Genomic_DNA"/>
</dbReference>
<evidence type="ECO:0000259" key="5">
    <source>
        <dbReference type="PROSITE" id="PS50158"/>
    </source>
</evidence>
<dbReference type="InterPro" id="IPR050907">
    <property type="entry name" value="SRSF"/>
</dbReference>
<dbReference type="Pfam" id="PF00098">
    <property type="entry name" value="zf-CCHC"/>
    <property type="match status" value="1"/>
</dbReference>
<reference evidence="6" key="1">
    <citation type="submission" date="2021-03" db="EMBL/GenBank/DDBJ databases">
        <authorList>
            <person name="Bekaert M."/>
        </authorList>
    </citation>
    <scope>NUCLEOTIDE SEQUENCE</scope>
</reference>
<keyword evidence="1" id="KW-0862">Zinc</keyword>
<comment type="caution">
    <text evidence="6">The sequence shown here is derived from an EMBL/GenBank/DDBJ whole genome shotgun (WGS) entry which is preliminary data.</text>
</comment>
<dbReference type="PANTHER" id="PTHR23147">
    <property type="entry name" value="SERINE/ARGININE RICH SPLICING FACTOR"/>
    <property type="match status" value="1"/>
</dbReference>
<dbReference type="GO" id="GO:0003723">
    <property type="term" value="F:RNA binding"/>
    <property type="evidence" value="ECO:0007669"/>
    <property type="project" value="UniProtKB-UniRule"/>
</dbReference>
<feature type="compositionally biased region" description="Basic and acidic residues" evidence="3">
    <location>
        <begin position="209"/>
        <end position="227"/>
    </location>
</feature>
<dbReference type="Pfam" id="PF00076">
    <property type="entry name" value="RRM_1"/>
    <property type="match status" value="1"/>
</dbReference>
<dbReference type="PROSITE" id="PS50102">
    <property type="entry name" value="RRM"/>
    <property type="match status" value="1"/>
</dbReference>
<dbReference type="InterPro" id="IPR001878">
    <property type="entry name" value="Znf_CCHC"/>
</dbReference>
<name>A0A8S3Q468_MYTED</name>
<dbReference type="InterPro" id="IPR035979">
    <property type="entry name" value="RBD_domain_sf"/>
</dbReference>
<keyword evidence="1" id="KW-0479">Metal-binding</keyword>
<keyword evidence="7" id="KW-1185">Reference proteome</keyword>
<keyword evidence="1" id="KW-0863">Zinc-finger</keyword>
<evidence type="ECO:0000259" key="4">
    <source>
        <dbReference type="PROSITE" id="PS50102"/>
    </source>
</evidence>
<dbReference type="Gene3D" id="3.30.70.330">
    <property type="match status" value="1"/>
</dbReference>
<sequence length="290" mass="33064">MNYHIAVLPPDVGLKSALPNSTARSFAFPSNIGPLSGMSLDLALLNQVVSAASTSVARRRYTHNFSVIITPKCRHKYQQRFTLMFELYGKVIECDIVRNYAFVHFENPDEAKMAQANLDGTDFEGSKLKVELSHSKVRQKPGMGGKGECYRCGKEGHWSKDCPKGPISNDRSRPKGGAPMRDMYPRDPYPRDPYDAYYRDRYLPPPPMDRFDRYRPYPDPIKERDPYARPPPEYYGASGGRRSPVAPAPLPTRDPYYDHYYERRTNYPIPPPPPGTTRMSPPRSRIPAPY</sequence>
<proteinExistence type="predicted"/>
<feature type="region of interest" description="Disordered" evidence="3">
    <location>
        <begin position="161"/>
        <end position="290"/>
    </location>
</feature>
<feature type="compositionally biased region" description="Basic and acidic residues" evidence="3">
    <location>
        <begin position="183"/>
        <end position="202"/>
    </location>
</feature>
<gene>
    <name evidence="6" type="ORF">MEDL_4953</name>
</gene>
<evidence type="ECO:0000256" key="1">
    <source>
        <dbReference type="PROSITE-ProRule" id="PRU00047"/>
    </source>
</evidence>
<feature type="compositionally biased region" description="Low complexity" evidence="3">
    <location>
        <begin position="276"/>
        <end position="290"/>
    </location>
</feature>
<dbReference type="InterPro" id="IPR000504">
    <property type="entry name" value="RRM_dom"/>
</dbReference>
<dbReference type="GO" id="GO:0008270">
    <property type="term" value="F:zinc ion binding"/>
    <property type="evidence" value="ECO:0007669"/>
    <property type="project" value="UniProtKB-KW"/>
</dbReference>
<protein>
    <submittedName>
        <fullName evidence="6">RBM4</fullName>
    </submittedName>
</protein>
<dbReference type="OrthoDB" id="79941at2759"/>